<gene>
    <name evidence="1" type="ORF">GCM10009804_40390</name>
</gene>
<dbReference type="Proteomes" id="UP001501705">
    <property type="component" value="Unassembled WGS sequence"/>
</dbReference>
<organism evidence="1 2">
    <name type="scientific">Kribbella hippodromi</name>
    <dbReference type="NCBI Taxonomy" id="434347"/>
    <lineage>
        <taxon>Bacteria</taxon>
        <taxon>Bacillati</taxon>
        <taxon>Actinomycetota</taxon>
        <taxon>Actinomycetes</taxon>
        <taxon>Propionibacteriales</taxon>
        <taxon>Kribbellaceae</taxon>
        <taxon>Kribbella</taxon>
    </lineage>
</organism>
<keyword evidence="2" id="KW-1185">Reference proteome</keyword>
<name>A0ABP4PJU7_9ACTN</name>
<evidence type="ECO:0000313" key="2">
    <source>
        <dbReference type="Proteomes" id="UP001501705"/>
    </source>
</evidence>
<sequence>MSTGCAIHSQRRRERVTRIITTATMNAQPTCRLGIAANWFATPECALGPYTDCPSSTPVSTQPAIIRGGASGKNMCPTSASPVSDANAQRAFPYAAGRRIISQSSTAAVSGKCTVA</sequence>
<comment type="caution">
    <text evidence="1">The sequence shown here is derived from an EMBL/GenBank/DDBJ whole genome shotgun (WGS) entry which is preliminary data.</text>
</comment>
<accession>A0ABP4PJU7</accession>
<reference evidence="2" key="1">
    <citation type="journal article" date="2019" name="Int. J. Syst. Evol. Microbiol.">
        <title>The Global Catalogue of Microorganisms (GCM) 10K type strain sequencing project: providing services to taxonomists for standard genome sequencing and annotation.</title>
        <authorList>
            <consortium name="The Broad Institute Genomics Platform"/>
            <consortium name="The Broad Institute Genome Sequencing Center for Infectious Disease"/>
            <person name="Wu L."/>
            <person name="Ma J."/>
        </authorList>
    </citation>
    <scope>NUCLEOTIDE SEQUENCE [LARGE SCALE GENOMIC DNA]</scope>
    <source>
        <strain evidence="2">JCM 15572</strain>
    </source>
</reference>
<evidence type="ECO:0000313" key="1">
    <source>
        <dbReference type="EMBL" id="GAA1579695.1"/>
    </source>
</evidence>
<dbReference type="EMBL" id="BAAAPH010000012">
    <property type="protein sequence ID" value="GAA1579695.1"/>
    <property type="molecule type" value="Genomic_DNA"/>
</dbReference>
<proteinExistence type="predicted"/>
<protein>
    <submittedName>
        <fullName evidence="1">Uncharacterized protein</fullName>
    </submittedName>
</protein>